<keyword evidence="12" id="KW-1185">Reference proteome</keyword>
<dbReference type="Gene3D" id="3.90.25.10">
    <property type="entry name" value="UDP-galactose 4-epimerase, domain 1"/>
    <property type="match status" value="1"/>
</dbReference>
<dbReference type="InterPro" id="IPR016040">
    <property type="entry name" value="NAD(P)-bd_dom"/>
</dbReference>
<accession>A0A1H0M9K5</accession>
<keyword evidence="7 9" id="KW-0520">NAD</keyword>
<evidence type="ECO:0000313" key="11">
    <source>
        <dbReference type="EMBL" id="SHK99946.1"/>
    </source>
</evidence>
<keyword evidence="9" id="KW-0119">Carbohydrate metabolism</keyword>
<comment type="similarity">
    <text evidence="4 9">Belongs to the NAD(P)-dependent epimerase/dehydratase family.</text>
</comment>
<dbReference type="Proteomes" id="UP000324252">
    <property type="component" value="Unassembled WGS sequence"/>
</dbReference>
<reference evidence="11 12" key="1">
    <citation type="submission" date="2016-11" db="EMBL/GenBank/DDBJ databases">
        <authorList>
            <person name="Varghese N."/>
            <person name="Submissions S."/>
        </authorList>
    </citation>
    <scope>NUCLEOTIDE SEQUENCE [LARGE SCALE GENOMIC DNA]</scope>
    <source>
        <strain evidence="11 12">DSM 29620</strain>
    </source>
</reference>
<dbReference type="GO" id="GO:0003978">
    <property type="term" value="F:UDP-glucose 4-epimerase activity"/>
    <property type="evidence" value="ECO:0007669"/>
    <property type="project" value="UniProtKB-UniRule"/>
</dbReference>
<dbReference type="NCBIfam" id="TIGR01179">
    <property type="entry name" value="galE"/>
    <property type="match status" value="1"/>
</dbReference>
<evidence type="ECO:0000259" key="10">
    <source>
        <dbReference type="Pfam" id="PF16363"/>
    </source>
</evidence>
<comment type="cofactor">
    <cofactor evidence="2 9">
        <name>NAD(+)</name>
        <dbReference type="ChEBI" id="CHEBI:57540"/>
    </cofactor>
</comment>
<dbReference type="EMBL" id="FQZZ01000016">
    <property type="protein sequence ID" value="SHK99946.1"/>
    <property type="molecule type" value="Genomic_DNA"/>
</dbReference>
<dbReference type="AlphaFoldDB" id="A0A1H0M9K5"/>
<dbReference type="RefSeq" id="WP_149789408.1">
    <property type="nucleotide sequence ID" value="NZ_FNIO01000009.1"/>
</dbReference>
<dbReference type="InterPro" id="IPR036291">
    <property type="entry name" value="NAD(P)-bd_dom_sf"/>
</dbReference>
<keyword evidence="8 9" id="KW-0413">Isomerase</keyword>
<evidence type="ECO:0000256" key="6">
    <source>
        <dbReference type="ARBA" id="ARBA00018569"/>
    </source>
</evidence>
<comment type="pathway">
    <text evidence="3 9">Carbohydrate metabolism; galactose metabolism.</text>
</comment>
<evidence type="ECO:0000313" key="12">
    <source>
        <dbReference type="Proteomes" id="UP000324252"/>
    </source>
</evidence>
<dbReference type="PANTHER" id="PTHR43725:SF47">
    <property type="entry name" value="UDP-GLUCOSE 4-EPIMERASE"/>
    <property type="match status" value="1"/>
</dbReference>
<evidence type="ECO:0000256" key="8">
    <source>
        <dbReference type="ARBA" id="ARBA00023235"/>
    </source>
</evidence>
<evidence type="ECO:0000256" key="3">
    <source>
        <dbReference type="ARBA" id="ARBA00004947"/>
    </source>
</evidence>
<gene>
    <name evidence="11" type="ORF">SAMN05444142_11629</name>
</gene>
<sequence>MRVLVTGGAGYIGSHTIVELLAQGHEVCVVDNFDNSSPVVLDRIRDLTNRNLGFHEADIRDTATMTRILQEFRADAVIHFAGLKAVGESEKQPLRYFDVNNGGTVSLLQAMDTAGCRRIVFSSSATVYGEPDYLPFDEAHPCRPTNVYGRTKYFAEEILRDWQHATPGSAVSLLRYFNPVGAHKSGRIGEDPRDIPNNLMPFVAQVAVGRRDRLSVFGGDYDTPDGTGVRDYIHVVDLARAHIAALDYAAGREGTEVFNIGTGHGYSVLDMVRAFSRASGKDIAYEITDRRPGDIATSLADPSRANTVLGWKAEHGLDDMCASTWAWQSQNPQGYDGD</sequence>
<dbReference type="OrthoDB" id="9801785at2"/>
<name>A0A1H0M9K5_9RHOB</name>
<evidence type="ECO:0000256" key="1">
    <source>
        <dbReference type="ARBA" id="ARBA00000083"/>
    </source>
</evidence>
<dbReference type="GO" id="GO:0005829">
    <property type="term" value="C:cytosol"/>
    <property type="evidence" value="ECO:0007669"/>
    <property type="project" value="TreeGrafter"/>
</dbReference>
<dbReference type="InterPro" id="IPR005886">
    <property type="entry name" value="UDP_G4E"/>
</dbReference>
<protein>
    <recommendedName>
        <fullName evidence="6 9">UDP-glucose 4-epimerase</fullName>
        <ecNumber evidence="5 9">5.1.3.2</ecNumber>
    </recommendedName>
</protein>
<dbReference type="EC" id="5.1.3.2" evidence="5 9"/>
<evidence type="ECO:0000256" key="2">
    <source>
        <dbReference type="ARBA" id="ARBA00001911"/>
    </source>
</evidence>
<organism evidence="11 12">
    <name type="scientific">Lutimaribacter pacificus</name>
    <dbReference type="NCBI Taxonomy" id="391948"/>
    <lineage>
        <taxon>Bacteria</taxon>
        <taxon>Pseudomonadati</taxon>
        <taxon>Pseudomonadota</taxon>
        <taxon>Alphaproteobacteria</taxon>
        <taxon>Rhodobacterales</taxon>
        <taxon>Roseobacteraceae</taxon>
        <taxon>Lutimaribacter</taxon>
    </lineage>
</organism>
<dbReference type="Gene3D" id="3.40.50.720">
    <property type="entry name" value="NAD(P)-binding Rossmann-like Domain"/>
    <property type="match status" value="1"/>
</dbReference>
<proteinExistence type="inferred from homology"/>
<dbReference type="GO" id="GO:0006012">
    <property type="term" value="P:galactose metabolic process"/>
    <property type="evidence" value="ECO:0007669"/>
    <property type="project" value="UniProtKB-UniPathway"/>
</dbReference>
<dbReference type="CDD" id="cd05247">
    <property type="entry name" value="UDP_G4E_1_SDR_e"/>
    <property type="match status" value="1"/>
</dbReference>
<dbReference type="UniPathway" id="UPA00214"/>
<evidence type="ECO:0000256" key="9">
    <source>
        <dbReference type="RuleBase" id="RU366046"/>
    </source>
</evidence>
<evidence type="ECO:0000256" key="5">
    <source>
        <dbReference type="ARBA" id="ARBA00013189"/>
    </source>
</evidence>
<dbReference type="SUPFAM" id="SSF51735">
    <property type="entry name" value="NAD(P)-binding Rossmann-fold domains"/>
    <property type="match status" value="1"/>
</dbReference>
<dbReference type="Pfam" id="PF16363">
    <property type="entry name" value="GDP_Man_Dehyd"/>
    <property type="match status" value="1"/>
</dbReference>
<evidence type="ECO:0000256" key="4">
    <source>
        <dbReference type="ARBA" id="ARBA00007637"/>
    </source>
</evidence>
<dbReference type="NCBIfam" id="NF007956">
    <property type="entry name" value="PRK10675.1"/>
    <property type="match status" value="1"/>
</dbReference>
<feature type="domain" description="NAD(P)-binding" evidence="10">
    <location>
        <begin position="4"/>
        <end position="323"/>
    </location>
</feature>
<comment type="catalytic activity">
    <reaction evidence="1 9">
        <text>UDP-alpha-D-glucose = UDP-alpha-D-galactose</text>
        <dbReference type="Rhea" id="RHEA:22168"/>
        <dbReference type="ChEBI" id="CHEBI:58885"/>
        <dbReference type="ChEBI" id="CHEBI:66914"/>
        <dbReference type="EC" id="5.1.3.2"/>
    </reaction>
</comment>
<evidence type="ECO:0000256" key="7">
    <source>
        <dbReference type="ARBA" id="ARBA00023027"/>
    </source>
</evidence>
<comment type="subunit">
    <text evidence="9">Homodimer.</text>
</comment>
<dbReference type="PANTHER" id="PTHR43725">
    <property type="entry name" value="UDP-GLUCOSE 4-EPIMERASE"/>
    <property type="match status" value="1"/>
</dbReference>